<protein>
    <submittedName>
        <fullName evidence="1">L-fucose mutarotase</fullName>
    </submittedName>
</protein>
<dbReference type="Pfam" id="PF05336">
    <property type="entry name" value="rhaM"/>
    <property type="match status" value="1"/>
</dbReference>
<dbReference type="GO" id="GO:0016857">
    <property type="term" value="F:racemase and epimerase activity, acting on carbohydrates and derivatives"/>
    <property type="evidence" value="ECO:0007669"/>
    <property type="project" value="InterPro"/>
</dbReference>
<dbReference type="InterPro" id="IPR008000">
    <property type="entry name" value="Rham/fucose_mutarotase"/>
</dbReference>
<dbReference type="PANTHER" id="PTHR43239">
    <property type="entry name" value="UPF0734 PROTEIN DDB_G0273871/DDB_G0273177"/>
    <property type="match status" value="1"/>
</dbReference>
<dbReference type="InterPro" id="IPR052996">
    <property type="entry name" value="Carb_Metab_Mutarotase"/>
</dbReference>
<dbReference type="InterPro" id="IPR011008">
    <property type="entry name" value="Dimeric_a/b-barrel"/>
</dbReference>
<dbReference type="SUPFAM" id="SSF54909">
    <property type="entry name" value="Dimeric alpha+beta barrel"/>
    <property type="match status" value="1"/>
</dbReference>
<dbReference type="PANTHER" id="PTHR43239:SF1">
    <property type="entry name" value="UPF0734 PROTEIN DDB_G0273871_DDB_G0273177"/>
    <property type="match status" value="1"/>
</dbReference>
<accession>A0A9C7QWV9</accession>
<organism evidence="1 2">
    <name type="scientific">Serratia grimesii</name>
    <dbReference type="NCBI Taxonomy" id="82995"/>
    <lineage>
        <taxon>Bacteria</taxon>
        <taxon>Pseudomonadati</taxon>
        <taxon>Pseudomonadota</taxon>
        <taxon>Gammaproteobacteria</taxon>
        <taxon>Enterobacterales</taxon>
        <taxon>Yersiniaceae</taxon>
        <taxon>Serratia</taxon>
    </lineage>
</organism>
<gene>
    <name evidence="1" type="ORF">DHV72_17890</name>
</gene>
<dbReference type="Gene3D" id="3.30.70.100">
    <property type="match status" value="1"/>
</dbReference>
<dbReference type="AlphaFoldDB" id="A0A9C7QWV9"/>
<evidence type="ECO:0000313" key="2">
    <source>
        <dbReference type="Proteomes" id="UP000262210"/>
    </source>
</evidence>
<evidence type="ECO:0000313" key="1">
    <source>
        <dbReference type="EMBL" id="HCK01871.1"/>
    </source>
</evidence>
<sequence>MNGGAGQRFCQALDLVDSPVLIEEYLSYHQRIWPEIAAHLREHGILDMEIYRLGTRLFMIVDVSSEFDAVRFDAASLSNPHVQRWEALMWHYQVATPWTPQGDKWVVMERIFSLKQQ</sequence>
<proteinExistence type="predicted"/>
<reference evidence="1 2" key="1">
    <citation type="journal article" date="2018" name="Nat. Biotechnol.">
        <title>A standardized bacterial taxonomy based on genome phylogeny substantially revises the tree of life.</title>
        <authorList>
            <person name="Parks D.H."/>
            <person name="Chuvochina M."/>
            <person name="Waite D.W."/>
            <person name="Rinke C."/>
            <person name="Skarshewski A."/>
            <person name="Chaumeil P.A."/>
            <person name="Hugenholtz P."/>
        </authorList>
    </citation>
    <scope>NUCLEOTIDE SEQUENCE [LARGE SCALE GENOMIC DNA]</scope>
    <source>
        <strain evidence="1">UBA11264</strain>
    </source>
</reference>
<dbReference type="EMBL" id="DPSM01000024">
    <property type="protein sequence ID" value="HCK01871.1"/>
    <property type="molecule type" value="Genomic_DNA"/>
</dbReference>
<dbReference type="Proteomes" id="UP000262210">
    <property type="component" value="Unassembled WGS sequence"/>
</dbReference>
<name>A0A9C7QWV9_9GAMM</name>
<dbReference type="RefSeq" id="WP_278431651.1">
    <property type="nucleotide sequence ID" value="NZ_DPSM01000024.1"/>
</dbReference>
<comment type="caution">
    <text evidence="1">The sequence shown here is derived from an EMBL/GenBank/DDBJ whole genome shotgun (WGS) entry which is preliminary data.</text>
</comment>